<keyword evidence="8 10" id="KW-0460">Magnesium</keyword>
<evidence type="ECO:0000256" key="9">
    <source>
        <dbReference type="ARBA" id="ARBA00049563"/>
    </source>
</evidence>
<evidence type="ECO:0000256" key="4">
    <source>
        <dbReference type="ARBA" id="ARBA00022679"/>
    </source>
</evidence>
<keyword evidence="7 10" id="KW-0067">ATP-binding</keyword>
<dbReference type="HAMAP" id="MF_00185">
    <property type="entry name" value="IPP_trans"/>
    <property type="match status" value="1"/>
</dbReference>
<feature type="binding site" evidence="10">
    <location>
        <begin position="11"/>
        <end position="16"/>
    </location>
    <ligand>
        <name>substrate</name>
    </ligand>
</feature>
<dbReference type="NCBIfam" id="TIGR00174">
    <property type="entry name" value="miaA"/>
    <property type="match status" value="1"/>
</dbReference>
<comment type="caution">
    <text evidence="10">Lacks conserved residue(s) required for the propagation of feature annotation.</text>
</comment>
<sequence length="301" mass="33046">MKHPLFLCGPTASGKSSLALAIAEALDGEIVNGDAFQLYDAIPTLTAAPSAEEMATCPHHLYGVLSPTQPCDAMRYREMALPVIAEIQSRGRLPIVVGGSGLYLKFLSHGPSPVPSGDPELRANLDTRTLDDLVDEFTRLDPVEAARTDLANRRFVTRALEICLLSGQPCSSLRDKWKTRQAEIDSELAGIFIQRQRGDLRERIGIRTRQMLTSGAIEEVAALDAPEHGLAKAIGVAQIRSHVEGAIDLQTCEDDITTATRQYAKRQETWFRRETWLKQVDWAPEAPPPLDAALKAVSNRL</sequence>
<evidence type="ECO:0000256" key="8">
    <source>
        <dbReference type="ARBA" id="ARBA00022842"/>
    </source>
</evidence>
<dbReference type="Gene3D" id="1.10.20.140">
    <property type="match status" value="1"/>
</dbReference>
<dbReference type="InterPro" id="IPR027417">
    <property type="entry name" value="P-loop_NTPase"/>
</dbReference>
<organism evidence="14 15">
    <name type="scientific">Haloferula rosea</name>
    <dbReference type="NCBI Taxonomy" id="490093"/>
    <lineage>
        <taxon>Bacteria</taxon>
        <taxon>Pseudomonadati</taxon>
        <taxon>Verrucomicrobiota</taxon>
        <taxon>Verrucomicrobiia</taxon>
        <taxon>Verrucomicrobiales</taxon>
        <taxon>Verrucomicrobiaceae</taxon>
        <taxon>Haloferula</taxon>
    </lineage>
</organism>
<dbReference type="InterPro" id="IPR039657">
    <property type="entry name" value="Dimethylallyltransferase"/>
</dbReference>
<dbReference type="Pfam" id="PF01715">
    <property type="entry name" value="IPPT"/>
    <property type="match status" value="1"/>
</dbReference>
<feature type="binding site" evidence="10">
    <location>
        <begin position="9"/>
        <end position="16"/>
    </location>
    <ligand>
        <name>ATP</name>
        <dbReference type="ChEBI" id="CHEBI:30616"/>
    </ligand>
</feature>
<gene>
    <name evidence="10 14" type="primary">miaA</name>
    <name evidence="14" type="ORF">JIN81_10990</name>
</gene>
<evidence type="ECO:0000256" key="6">
    <source>
        <dbReference type="ARBA" id="ARBA00022741"/>
    </source>
</evidence>
<dbReference type="SUPFAM" id="SSF52540">
    <property type="entry name" value="P-loop containing nucleoside triphosphate hydrolases"/>
    <property type="match status" value="1"/>
</dbReference>
<accession>A0A934REB3</accession>
<proteinExistence type="inferred from homology"/>
<name>A0A934REB3_9BACT</name>
<protein>
    <recommendedName>
        <fullName evidence="10">tRNA dimethylallyltransferase</fullName>
        <ecNumber evidence="10">2.5.1.75</ecNumber>
    </recommendedName>
    <alternativeName>
        <fullName evidence="10">Dimethylallyl diphosphate:tRNA dimethylallyltransferase</fullName>
        <shortName evidence="10">DMAPP:tRNA dimethylallyltransferase</shortName>
        <shortName evidence="10">DMATase</shortName>
    </alternativeName>
    <alternativeName>
        <fullName evidence="10">Isopentenyl-diphosphate:tRNA isopentenyltransferase</fullName>
        <shortName evidence="10">IPP transferase</shortName>
        <shortName evidence="10">IPPT</shortName>
        <shortName evidence="10">IPTase</shortName>
    </alternativeName>
</protein>
<dbReference type="Proteomes" id="UP000658278">
    <property type="component" value="Unassembled WGS sequence"/>
</dbReference>
<evidence type="ECO:0000256" key="2">
    <source>
        <dbReference type="ARBA" id="ARBA00003213"/>
    </source>
</evidence>
<comment type="caution">
    <text evidence="14">The sequence shown here is derived from an EMBL/GenBank/DDBJ whole genome shotgun (WGS) entry which is preliminary data.</text>
</comment>
<dbReference type="PANTHER" id="PTHR11088:SF60">
    <property type="entry name" value="TRNA DIMETHYLALLYLTRANSFERASE"/>
    <property type="match status" value="1"/>
</dbReference>
<evidence type="ECO:0000256" key="5">
    <source>
        <dbReference type="ARBA" id="ARBA00022694"/>
    </source>
</evidence>
<keyword evidence="4 10" id="KW-0808">Transferase</keyword>
<evidence type="ECO:0000256" key="12">
    <source>
        <dbReference type="RuleBase" id="RU003784"/>
    </source>
</evidence>
<comment type="cofactor">
    <cofactor evidence="1 10">
        <name>Mg(2+)</name>
        <dbReference type="ChEBI" id="CHEBI:18420"/>
    </cofactor>
</comment>
<keyword evidence="15" id="KW-1185">Reference proteome</keyword>
<dbReference type="AlphaFoldDB" id="A0A934REB3"/>
<comment type="subunit">
    <text evidence="10">Monomer.</text>
</comment>
<dbReference type="EC" id="2.5.1.75" evidence="10"/>
<keyword evidence="6 10" id="KW-0547">Nucleotide-binding</keyword>
<evidence type="ECO:0000256" key="7">
    <source>
        <dbReference type="ARBA" id="ARBA00022840"/>
    </source>
</evidence>
<evidence type="ECO:0000313" key="14">
    <source>
        <dbReference type="EMBL" id="MBK1827546.1"/>
    </source>
</evidence>
<evidence type="ECO:0000313" key="15">
    <source>
        <dbReference type="Proteomes" id="UP000658278"/>
    </source>
</evidence>
<reference evidence="14" key="1">
    <citation type="submission" date="2021-01" db="EMBL/GenBank/DDBJ databases">
        <title>Modified the classification status of verrucomicrobia.</title>
        <authorList>
            <person name="Feng X."/>
        </authorList>
    </citation>
    <scope>NUCLEOTIDE SEQUENCE</scope>
    <source>
        <strain evidence="14">KCTC 22201</strain>
    </source>
</reference>
<comment type="catalytic activity">
    <reaction evidence="9 10 11">
        <text>adenosine(37) in tRNA + dimethylallyl diphosphate = N(6)-dimethylallyladenosine(37) in tRNA + diphosphate</text>
        <dbReference type="Rhea" id="RHEA:26482"/>
        <dbReference type="Rhea" id="RHEA-COMP:10162"/>
        <dbReference type="Rhea" id="RHEA-COMP:10375"/>
        <dbReference type="ChEBI" id="CHEBI:33019"/>
        <dbReference type="ChEBI" id="CHEBI:57623"/>
        <dbReference type="ChEBI" id="CHEBI:74411"/>
        <dbReference type="ChEBI" id="CHEBI:74415"/>
        <dbReference type="EC" id="2.5.1.75"/>
    </reaction>
</comment>
<dbReference type="GO" id="GO:0052381">
    <property type="term" value="F:tRNA dimethylallyltransferase activity"/>
    <property type="evidence" value="ECO:0007669"/>
    <property type="project" value="UniProtKB-UniRule"/>
</dbReference>
<evidence type="ECO:0000256" key="3">
    <source>
        <dbReference type="ARBA" id="ARBA00005842"/>
    </source>
</evidence>
<dbReference type="PANTHER" id="PTHR11088">
    <property type="entry name" value="TRNA DIMETHYLALLYLTRANSFERASE"/>
    <property type="match status" value="1"/>
</dbReference>
<keyword evidence="5 10" id="KW-0819">tRNA processing</keyword>
<dbReference type="EMBL" id="JAENII010000007">
    <property type="protein sequence ID" value="MBK1827546.1"/>
    <property type="molecule type" value="Genomic_DNA"/>
</dbReference>
<dbReference type="GO" id="GO:0006400">
    <property type="term" value="P:tRNA modification"/>
    <property type="evidence" value="ECO:0007669"/>
    <property type="project" value="TreeGrafter"/>
</dbReference>
<comment type="similarity">
    <text evidence="3 10 13">Belongs to the IPP transferase family.</text>
</comment>
<feature type="site" description="Interaction with substrate tRNA" evidence="10">
    <location>
        <position position="100"/>
    </location>
</feature>
<comment type="function">
    <text evidence="2 10 12">Catalyzes the transfer of a dimethylallyl group onto the adenine at position 37 in tRNAs that read codons beginning with uridine, leading to the formation of N6-(dimethylallyl)adenosine (i(6)A).</text>
</comment>
<evidence type="ECO:0000256" key="1">
    <source>
        <dbReference type="ARBA" id="ARBA00001946"/>
    </source>
</evidence>
<dbReference type="Gene3D" id="3.40.50.300">
    <property type="entry name" value="P-loop containing nucleotide triphosphate hydrolases"/>
    <property type="match status" value="1"/>
</dbReference>
<dbReference type="InterPro" id="IPR018022">
    <property type="entry name" value="IPT"/>
</dbReference>
<feature type="site" description="Interaction with substrate tRNA" evidence="10">
    <location>
        <position position="122"/>
    </location>
</feature>
<evidence type="ECO:0000256" key="13">
    <source>
        <dbReference type="RuleBase" id="RU003785"/>
    </source>
</evidence>
<evidence type="ECO:0000256" key="11">
    <source>
        <dbReference type="RuleBase" id="RU003783"/>
    </source>
</evidence>
<evidence type="ECO:0000256" key="10">
    <source>
        <dbReference type="HAMAP-Rule" id="MF_00185"/>
    </source>
</evidence>
<dbReference type="GO" id="GO:0005524">
    <property type="term" value="F:ATP binding"/>
    <property type="evidence" value="ECO:0007669"/>
    <property type="project" value="UniProtKB-UniRule"/>
</dbReference>
<dbReference type="RefSeq" id="WP_200279093.1">
    <property type="nucleotide sequence ID" value="NZ_JAENII010000007.1"/>
</dbReference>